<dbReference type="Proteomes" id="UP001138894">
    <property type="component" value="Unassembled WGS sequence"/>
</dbReference>
<feature type="chain" id="PRO_5040933351" description="DinB family protein" evidence="1">
    <location>
        <begin position="19"/>
        <end position="190"/>
    </location>
</feature>
<name>A0A9X1F7E1_9FLAO</name>
<comment type="caution">
    <text evidence="2">The sequence shown here is derived from an EMBL/GenBank/DDBJ whole genome shotgun (WGS) entry which is preliminary data.</text>
</comment>
<evidence type="ECO:0008006" key="4">
    <source>
        <dbReference type="Google" id="ProtNLM"/>
    </source>
</evidence>
<feature type="signal peptide" evidence="1">
    <location>
        <begin position="1"/>
        <end position="18"/>
    </location>
</feature>
<dbReference type="RefSeq" id="WP_218545044.1">
    <property type="nucleotide sequence ID" value="NZ_JAGSPD010000003.1"/>
</dbReference>
<evidence type="ECO:0000313" key="3">
    <source>
        <dbReference type="Proteomes" id="UP001138894"/>
    </source>
</evidence>
<proteinExistence type="predicted"/>
<organism evidence="2 3">
    <name type="scientific">Winogradskyella luteola</name>
    <dbReference type="NCBI Taxonomy" id="2828330"/>
    <lineage>
        <taxon>Bacteria</taxon>
        <taxon>Pseudomonadati</taxon>
        <taxon>Bacteroidota</taxon>
        <taxon>Flavobacteriia</taxon>
        <taxon>Flavobacteriales</taxon>
        <taxon>Flavobacteriaceae</taxon>
        <taxon>Winogradskyella</taxon>
    </lineage>
</organism>
<evidence type="ECO:0000313" key="2">
    <source>
        <dbReference type="EMBL" id="MBV7268491.1"/>
    </source>
</evidence>
<sequence length="190" mass="21769">MKYLLFIITVIISTASVAQETLQNELPYYEVPDYPEKFTAGTMAARMVDALGFRFYWSTDSLTEKDLVYKANEDGRSTEETIKHIHDLSKIIVNSTLKKQNTRIEEALSYEEMRAKTLNNLKTAADILRESDDISQYKIIFGEREIPFWNQVNGPIADAIWHCGQIVIYRRTTGNPINPKVNHFSGKVGE</sequence>
<protein>
    <recommendedName>
        <fullName evidence="4">DinB family protein</fullName>
    </recommendedName>
</protein>
<accession>A0A9X1F7E1</accession>
<reference evidence="2" key="1">
    <citation type="submission" date="2021-04" db="EMBL/GenBank/DDBJ databases">
        <authorList>
            <person name="Pira H."/>
            <person name="Risdian C."/>
            <person name="Wink J."/>
        </authorList>
    </citation>
    <scope>NUCLEOTIDE SEQUENCE</scope>
    <source>
        <strain evidence="2">WHY3</strain>
    </source>
</reference>
<keyword evidence="1" id="KW-0732">Signal</keyword>
<dbReference type="EMBL" id="JAGSPD010000003">
    <property type="protein sequence ID" value="MBV7268491.1"/>
    <property type="molecule type" value="Genomic_DNA"/>
</dbReference>
<evidence type="ECO:0000256" key="1">
    <source>
        <dbReference type="SAM" id="SignalP"/>
    </source>
</evidence>
<dbReference type="AlphaFoldDB" id="A0A9X1F7E1"/>
<gene>
    <name evidence="2" type="ORF">KCG49_04690</name>
</gene>
<keyword evidence="3" id="KW-1185">Reference proteome</keyword>